<dbReference type="InterPro" id="IPR038514">
    <property type="entry name" value="AAR2_C_sf"/>
</dbReference>
<dbReference type="InterPro" id="IPR038516">
    <property type="entry name" value="AAR2_N_sf"/>
</dbReference>
<dbReference type="GO" id="GO:0000244">
    <property type="term" value="P:spliceosomal tri-snRNP complex assembly"/>
    <property type="evidence" value="ECO:0007669"/>
    <property type="project" value="TreeGrafter"/>
</dbReference>
<evidence type="ECO:0000256" key="1">
    <source>
        <dbReference type="ARBA" id="ARBA00006281"/>
    </source>
</evidence>
<name>A0A2N8U912_9BASI</name>
<protein>
    <submittedName>
        <fullName evidence="5">Uncharacterized protein</fullName>
    </submittedName>
</protein>
<dbReference type="PANTHER" id="PTHR12689">
    <property type="entry name" value="A1 CISTRON SPLICING FACTOR AAR2-RELATED"/>
    <property type="match status" value="1"/>
</dbReference>
<feature type="region of interest" description="Disordered" evidence="2">
    <location>
        <begin position="216"/>
        <end position="272"/>
    </location>
</feature>
<dbReference type="InterPro" id="IPR033647">
    <property type="entry name" value="Aar2_N"/>
</dbReference>
<feature type="domain" description="AAR2 C-terminal" evidence="3">
    <location>
        <begin position="264"/>
        <end position="455"/>
    </location>
</feature>
<evidence type="ECO:0000313" key="5">
    <source>
        <dbReference type="EMBL" id="SJX61251.1"/>
    </source>
</evidence>
<evidence type="ECO:0000256" key="2">
    <source>
        <dbReference type="SAM" id="MobiDB-lite"/>
    </source>
</evidence>
<dbReference type="Pfam" id="PF20981">
    <property type="entry name" value="AAR2_1st"/>
    <property type="match status" value="1"/>
</dbReference>
<dbReference type="InterPro" id="IPR033648">
    <property type="entry name" value="AAR2_C"/>
</dbReference>
<comment type="similarity">
    <text evidence="1">Belongs to the AAR2 family.</text>
</comment>
<dbReference type="Proteomes" id="UP000239563">
    <property type="component" value="Chromosome II"/>
</dbReference>
<sequence>MSASKGALLLNGLPPRTQLTLDAHSEAYLTNEQFAGIKALPPGWHCVSWSIPASDTSSREAAGPSQASTRNILLRWFDGDVALRELDRVQQRLVASQDTGIGRSRRRHVTRTLDPSSSRSIPTLVSPEVLASVESRLLPYPGEAYEAWRNATRHLSLGGGDVGRQVVAKVLGVDSASGDAMTDSFAAGPSRSADVKEEAVLQRTGNLGRNEKGKLIWGKSRPAPQPFEVTVDDEADDSAATSRKRTTADPAPSSSDDDDESLHFTPFDMRRSWPPHSVGPEITRWSQDKSWLLQDVARRSRTGIAQAQWYLPLMCELELAFVVFVTANNVYAYEQWAHLVALFCRSAEMLGAQSAFQLHPAHAPAPLCAVQAQPALDAHTAFLGTLRAQLLLLPRDFWTTQTSPHEESTLVAQLDALRANIARALSAAREPHAEQLVHAWRSLSHSCVRFGWNLDARLDEEAEVQDDLAAEEGDEAPVIVAL</sequence>
<accession>A0A2N8U912</accession>
<dbReference type="PANTHER" id="PTHR12689:SF4">
    <property type="entry name" value="PROTEIN AAR2 HOMOLOG"/>
    <property type="match status" value="1"/>
</dbReference>
<dbReference type="Pfam" id="PF05282">
    <property type="entry name" value="AAR2"/>
    <property type="match status" value="1"/>
</dbReference>
<gene>
    <name evidence="5" type="ORF">SRS1_10236</name>
</gene>
<reference evidence="5 6" key="1">
    <citation type="submission" date="2017-02" db="EMBL/GenBank/DDBJ databases">
        <authorList>
            <person name="Peterson S.W."/>
        </authorList>
    </citation>
    <scope>NUCLEOTIDE SEQUENCE [LARGE SCALE GENOMIC DNA]</scope>
    <source>
        <strain evidence="5 6">SRS1_H2-8</strain>
    </source>
</reference>
<dbReference type="CDD" id="cd13777">
    <property type="entry name" value="Aar2_N"/>
    <property type="match status" value="1"/>
</dbReference>
<evidence type="ECO:0000259" key="4">
    <source>
        <dbReference type="Pfam" id="PF20981"/>
    </source>
</evidence>
<dbReference type="EMBL" id="LT795055">
    <property type="protein sequence ID" value="SJX61251.1"/>
    <property type="molecule type" value="Genomic_DNA"/>
</dbReference>
<proteinExistence type="inferred from homology"/>
<dbReference type="Gene3D" id="1.25.40.550">
    <property type="entry name" value="Aar2, C-terminal domain-like"/>
    <property type="match status" value="1"/>
</dbReference>
<organism evidence="5 6">
    <name type="scientific">Sporisorium reilianum f. sp. reilianum</name>
    <dbReference type="NCBI Taxonomy" id="72559"/>
    <lineage>
        <taxon>Eukaryota</taxon>
        <taxon>Fungi</taxon>
        <taxon>Dikarya</taxon>
        <taxon>Basidiomycota</taxon>
        <taxon>Ustilaginomycotina</taxon>
        <taxon>Ustilaginomycetes</taxon>
        <taxon>Ustilaginales</taxon>
        <taxon>Ustilaginaceae</taxon>
        <taxon>Sporisorium</taxon>
    </lineage>
</organism>
<dbReference type="CDD" id="cd13778">
    <property type="entry name" value="Aar2_C"/>
    <property type="match status" value="1"/>
</dbReference>
<dbReference type="InterPro" id="IPR007946">
    <property type="entry name" value="AAR2"/>
</dbReference>
<dbReference type="Gene3D" id="2.60.34.20">
    <property type="match status" value="1"/>
</dbReference>
<evidence type="ECO:0000313" key="6">
    <source>
        <dbReference type="Proteomes" id="UP000239563"/>
    </source>
</evidence>
<evidence type="ECO:0000259" key="3">
    <source>
        <dbReference type="Pfam" id="PF05282"/>
    </source>
</evidence>
<dbReference type="AlphaFoldDB" id="A0A2N8U912"/>
<feature type="domain" description="AAR2 N-terminal" evidence="4">
    <location>
        <begin position="6"/>
        <end position="171"/>
    </location>
</feature>